<evidence type="ECO:0000313" key="11">
    <source>
        <dbReference type="Proteomes" id="UP000294847"/>
    </source>
</evidence>
<evidence type="ECO:0000256" key="2">
    <source>
        <dbReference type="ARBA" id="ARBA00004496"/>
    </source>
</evidence>
<gene>
    <name evidence="10" type="ORF">PoMZ_02083</name>
</gene>
<evidence type="ECO:0000256" key="6">
    <source>
        <dbReference type="ARBA" id="ARBA00022490"/>
    </source>
</evidence>
<dbReference type="InterPro" id="IPR027417">
    <property type="entry name" value="P-loop_NTPase"/>
</dbReference>
<dbReference type="UniPathway" id="UPA00988"/>
<evidence type="ECO:0000256" key="8">
    <source>
        <dbReference type="ARBA" id="ARBA00023242"/>
    </source>
</evidence>
<dbReference type="Proteomes" id="UP000294847">
    <property type="component" value="Chromosome 2"/>
</dbReference>
<dbReference type="EMBL" id="CP034205">
    <property type="protein sequence ID" value="QBZ57159.1"/>
    <property type="molecule type" value="Genomic_DNA"/>
</dbReference>
<dbReference type="Gene3D" id="3.40.50.300">
    <property type="entry name" value="P-loop containing nucleotide triphosphate hydrolases"/>
    <property type="match status" value="1"/>
</dbReference>
<feature type="region of interest" description="Disordered" evidence="9">
    <location>
        <begin position="14"/>
        <end position="53"/>
    </location>
</feature>
<dbReference type="GO" id="GO:0033588">
    <property type="term" value="C:elongator holoenzyme complex"/>
    <property type="evidence" value="ECO:0007669"/>
    <property type="project" value="InterPro"/>
</dbReference>
<protein>
    <recommendedName>
        <fullName evidence="5">Elongator complex protein 4</fullName>
    </recommendedName>
</protein>
<evidence type="ECO:0000256" key="5">
    <source>
        <dbReference type="ARBA" id="ARBA00020265"/>
    </source>
</evidence>
<dbReference type="Pfam" id="PF05625">
    <property type="entry name" value="PAXNEB"/>
    <property type="match status" value="1"/>
</dbReference>
<dbReference type="GO" id="GO:0005737">
    <property type="term" value="C:cytoplasm"/>
    <property type="evidence" value="ECO:0007669"/>
    <property type="project" value="UniProtKB-SubCell"/>
</dbReference>
<keyword evidence="6" id="KW-0963">Cytoplasm</keyword>
<organism evidence="10 11">
    <name type="scientific">Pyricularia oryzae</name>
    <name type="common">Rice blast fungus</name>
    <name type="synonym">Magnaporthe oryzae</name>
    <dbReference type="NCBI Taxonomy" id="318829"/>
    <lineage>
        <taxon>Eukaryota</taxon>
        <taxon>Fungi</taxon>
        <taxon>Dikarya</taxon>
        <taxon>Ascomycota</taxon>
        <taxon>Pezizomycotina</taxon>
        <taxon>Sordariomycetes</taxon>
        <taxon>Sordariomycetidae</taxon>
        <taxon>Magnaporthales</taxon>
        <taxon>Pyriculariaceae</taxon>
        <taxon>Pyricularia</taxon>
    </lineage>
</organism>
<dbReference type="GO" id="GO:0002098">
    <property type="term" value="P:tRNA wobble uridine modification"/>
    <property type="evidence" value="ECO:0007669"/>
    <property type="project" value="InterPro"/>
</dbReference>
<dbReference type="PANTHER" id="PTHR12896:SF1">
    <property type="entry name" value="ELONGATOR COMPLEX PROTEIN 4"/>
    <property type="match status" value="1"/>
</dbReference>
<evidence type="ECO:0000256" key="7">
    <source>
        <dbReference type="ARBA" id="ARBA00022694"/>
    </source>
</evidence>
<evidence type="ECO:0000256" key="1">
    <source>
        <dbReference type="ARBA" id="ARBA00004123"/>
    </source>
</evidence>
<dbReference type="CDD" id="cd19494">
    <property type="entry name" value="Elp4"/>
    <property type="match status" value="1"/>
</dbReference>
<reference evidence="10 11" key="1">
    <citation type="journal article" date="2019" name="Mol. Biol. Evol.">
        <title>Blast fungal genomes show frequent chromosomal changes, gene gains and losses, and effector gene turnover.</title>
        <authorList>
            <person name="Gomez Luciano L.B."/>
            <person name="Jason Tsai I."/>
            <person name="Chuma I."/>
            <person name="Tosa Y."/>
            <person name="Chen Y.H."/>
            <person name="Li J.Y."/>
            <person name="Li M.Y."/>
            <person name="Jade Lu M.Y."/>
            <person name="Nakayashiki H."/>
            <person name="Li W.H."/>
        </authorList>
    </citation>
    <scope>NUCLEOTIDE SEQUENCE [LARGE SCALE GENOMIC DNA]</scope>
    <source>
        <strain evidence="10">MZ5-1-6</strain>
    </source>
</reference>
<comment type="pathway">
    <text evidence="3">tRNA modification; 5-methoxycarbonylmethyl-2-thiouridine-tRNA biosynthesis.</text>
</comment>
<accession>A0A4P7N3Y0</accession>
<sequence>MSFRKRNAVISAVPSARPDGIPLRPGQQQVHQPPQAPPGLRPSPLDGRLTTSTGTASLDTLLAGHAGLPLGTSLLVEEQGTTDFSGVLLRYYAAEGLVQGHHVHALAFPEAWKYELPALSYVSKSSSGSTSSRTFASADSAGDKMKIAWRYEALGNSRSQAQPARERAGGSGSSVFCHSYDLSKRLSTSDIKGQFHSIPSVSPLSWSLEQLAEASPLRLFIKHLQNSLSSSPPNTIHRVIIPSLLSPTLYPGSACDPTEVLQFLHSLRGLLRLYNKQLTALLTLPVSLYPRASGLTRWMELLCDGVTELIPLPSVLGAGALPAVSSGSGKDKKDADKAQGIVKVYTMPVFHERGGGGSEGNHFRDNLSFSLSSSRGLVITPYSLPPMEDDDQKEKSPASTVKDGIDF</sequence>
<evidence type="ECO:0000256" key="9">
    <source>
        <dbReference type="SAM" id="MobiDB-lite"/>
    </source>
</evidence>
<name>A0A4P7N3Y0_PYROR</name>
<dbReference type="InterPro" id="IPR008728">
    <property type="entry name" value="Elongator_complex_protein_4"/>
</dbReference>
<comment type="similarity">
    <text evidence="4">Belongs to the ELP4 family.</text>
</comment>
<comment type="subcellular location">
    <subcellularLocation>
        <location evidence="2">Cytoplasm</location>
    </subcellularLocation>
    <subcellularLocation>
        <location evidence="1">Nucleus</location>
    </subcellularLocation>
</comment>
<dbReference type="PANTHER" id="PTHR12896">
    <property type="entry name" value="PAX6 NEIGHBOR PROTEIN PAXNEB"/>
    <property type="match status" value="1"/>
</dbReference>
<keyword evidence="8" id="KW-0539">Nucleus</keyword>
<feature type="region of interest" description="Disordered" evidence="9">
    <location>
        <begin position="381"/>
        <end position="407"/>
    </location>
</feature>
<keyword evidence="7" id="KW-0819">tRNA processing</keyword>
<dbReference type="GO" id="GO:0008023">
    <property type="term" value="C:transcription elongation factor complex"/>
    <property type="evidence" value="ECO:0007669"/>
    <property type="project" value="TreeGrafter"/>
</dbReference>
<evidence type="ECO:0000256" key="4">
    <source>
        <dbReference type="ARBA" id="ARBA00007573"/>
    </source>
</evidence>
<dbReference type="AlphaFoldDB" id="A0A4P7N3Y0"/>
<evidence type="ECO:0000256" key="3">
    <source>
        <dbReference type="ARBA" id="ARBA00005043"/>
    </source>
</evidence>
<evidence type="ECO:0000313" key="10">
    <source>
        <dbReference type="EMBL" id="QBZ57159.1"/>
    </source>
</evidence>
<proteinExistence type="inferred from homology"/>